<protein>
    <submittedName>
        <fullName evidence="1">Uncharacterized protein</fullName>
    </submittedName>
</protein>
<evidence type="ECO:0000313" key="2">
    <source>
        <dbReference type="Proteomes" id="UP001642464"/>
    </source>
</evidence>
<gene>
    <name evidence="1" type="ORF">SCF082_LOCUS31479</name>
</gene>
<organism evidence="1 2">
    <name type="scientific">Durusdinium trenchii</name>
    <dbReference type="NCBI Taxonomy" id="1381693"/>
    <lineage>
        <taxon>Eukaryota</taxon>
        <taxon>Sar</taxon>
        <taxon>Alveolata</taxon>
        <taxon>Dinophyceae</taxon>
        <taxon>Suessiales</taxon>
        <taxon>Symbiodiniaceae</taxon>
        <taxon>Durusdinium</taxon>
    </lineage>
</organism>
<comment type="caution">
    <text evidence="1">The sequence shown here is derived from an EMBL/GenBank/DDBJ whole genome shotgun (WGS) entry which is preliminary data.</text>
</comment>
<name>A0ABP0NAJ1_9DINO</name>
<proteinExistence type="predicted"/>
<reference evidence="1 2" key="1">
    <citation type="submission" date="2024-02" db="EMBL/GenBank/DDBJ databases">
        <authorList>
            <person name="Chen Y."/>
            <person name="Shah S."/>
            <person name="Dougan E. K."/>
            <person name="Thang M."/>
            <person name="Chan C."/>
        </authorList>
    </citation>
    <scope>NUCLEOTIDE SEQUENCE [LARGE SCALE GENOMIC DNA]</scope>
</reference>
<dbReference type="Proteomes" id="UP001642464">
    <property type="component" value="Unassembled WGS sequence"/>
</dbReference>
<dbReference type="EMBL" id="CAXAMM010026668">
    <property type="protein sequence ID" value="CAK9059409.1"/>
    <property type="molecule type" value="Genomic_DNA"/>
</dbReference>
<evidence type="ECO:0000313" key="1">
    <source>
        <dbReference type="EMBL" id="CAK9059409.1"/>
    </source>
</evidence>
<sequence length="220" mass="24871">MALTSGELGAELQWLLEFAGTDLVIEAILHHLAGQEMGHDVLLLRGAKSPSVSAGQRRLLFLGEDVGHWVYCEKDDGEWNSYKLMHQKPGTHQFCQSFAQIYMLANIIPSKEFGGTTAFELLKSLKEGPENYGSNVAVVARYWSSVLRELGKSKELEKWLLKELRSINESLREHNKGCRRKTQEYNLIAEQDEDITLDLILNTKLAFVARHATEIAESVR</sequence>
<accession>A0ABP0NAJ1</accession>
<keyword evidence="2" id="KW-1185">Reference proteome</keyword>